<keyword evidence="1" id="KW-0472">Membrane</keyword>
<reference evidence="2" key="1">
    <citation type="submission" date="2020-07" db="EMBL/GenBank/DDBJ databases">
        <title>The High-quality genome of the commercially important snow crab, Chionoecetes opilio.</title>
        <authorList>
            <person name="Jeong J.-H."/>
            <person name="Ryu S."/>
        </authorList>
    </citation>
    <scope>NUCLEOTIDE SEQUENCE</scope>
    <source>
        <strain evidence="2">MADBK_172401_WGS</strain>
        <tissue evidence="2">Digestive gland</tissue>
    </source>
</reference>
<accession>A0A8J8WN61</accession>
<keyword evidence="3" id="KW-1185">Reference proteome</keyword>
<organism evidence="2 3">
    <name type="scientific">Chionoecetes opilio</name>
    <name type="common">Atlantic snow crab</name>
    <name type="synonym">Cancer opilio</name>
    <dbReference type="NCBI Taxonomy" id="41210"/>
    <lineage>
        <taxon>Eukaryota</taxon>
        <taxon>Metazoa</taxon>
        <taxon>Ecdysozoa</taxon>
        <taxon>Arthropoda</taxon>
        <taxon>Crustacea</taxon>
        <taxon>Multicrustacea</taxon>
        <taxon>Malacostraca</taxon>
        <taxon>Eumalacostraca</taxon>
        <taxon>Eucarida</taxon>
        <taxon>Decapoda</taxon>
        <taxon>Pleocyemata</taxon>
        <taxon>Brachyura</taxon>
        <taxon>Eubrachyura</taxon>
        <taxon>Majoidea</taxon>
        <taxon>Majidae</taxon>
        <taxon>Chionoecetes</taxon>
    </lineage>
</organism>
<proteinExistence type="predicted"/>
<dbReference type="OrthoDB" id="6377471at2759"/>
<feature type="transmembrane region" description="Helical" evidence="1">
    <location>
        <begin position="102"/>
        <end position="127"/>
    </location>
</feature>
<evidence type="ECO:0000313" key="2">
    <source>
        <dbReference type="EMBL" id="KAG0700927.1"/>
    </source>
</evidence>
<dbReference type="AlphaFoldDB" id="A0A8J8WN61"/>
<gene>
    <name evidence="2" type="ORF">GWK47_025433</name>
</gene>
<evidence type="ECO:0000256" key="1">
    <source>
        <dbReference type="SAM" id="Phobius"/>
    </source>
</evidence>
<sequence>MKVIIAEEFTSQEGFTPLYVARQNILPGYCGFPLAPNSPFKANFNHLILAFHGAGLIGKWTVDVLERVQFDSRQRLRAAAAADSSPTKKQDSIQKNRDPRKALTIVHMQGPLFLFVAGAFLSFAAFLGENSYSVVSAGSPKS</sequence>
<evidence type="ECO:0000313" key="3">
    <source>
        <dbReference type="Proteomes" id="UP000770661"/>
    </source>
</evidence>
<protein>
    <submittedName>
        <fullName evidence="2">Uncharacterized protein</fullName>
    </submittedName>
</protein>
<dbReference type="Proteomes" id="UP000770661">
    <property type="component" value="Unassembled WGS sequence"/>
</dbReference>
<keyword evidence="1" id="KW-1133">Transmembrane helix</keyword>
<name>A0A8J8WN61_CHIOP</name>
<comment type="caution">
    <text evidence="2">The sequence shown here is derived from an EMBL/GenBank/DDBJ whole genome shotgun (WGS) entry which is preliminary data.</text>
</comment>
<keyword evidence="1" id="KW-0812">Transmembrane</keyword>
<dbReference type="EMBL" id="JACEEZ010025427">
    <property type="protein sequence ID" value="KAG0700927.1"/>
    <property type="molecule type" value="Genomic_DNA"/>
</dbReference>